<evidence type="ECO:0000256" key="9">
    <source>
        <dbReference type="ARBA" id="ARBA00022490"/>
    </source>
</evidence>
<evidence type="ECO:0000256" key="12">
    <source>
        <dbReference type="ARBA" id="ARBA00023222"/>
    </source>
</evidence>
<evidence type="ECO:0000256" key="8">
    <source>
        <dbReference type="ARBA" id="ARBA00014401"/>
    </source>
</evidence>
<comment type="catalytic activity">
    <reaction evidence="18">
        <text>prephenate + H(+) = 3-phenylpyruvate + CO2 + H2O</text>
        <dbReference type="Rhea" id="RHEA:21648"/>
        <dbReference type="ChEBI" id="CHEBI:15377"/>
        <dbReference type="ChEBI" id="CHEBI:15378"/>
        <dbReference type="ChEBI" id="CHEBI:16526"/>
        <dbReference type="ChEBI" id="CHEBI:18005"/>
        <dbReference type="ChEBI" id="CHEBI:29934"/>
        <dbReference type="EC" id="4.2.1.51"/>
    </reaction>
</comment>
<dbReference type="EC" id="5.4.99.5" evidence="6"/>
<dbReference type="PIRSF" id="PIRSF001500">
    <property type="entry name" value="Chor_mut_pdt_Ppr"/>
    <property type="match status" value="1"/>
</dbReference>
<feature type="domain" description="ACT" evidence="22">
    <location>
        <begin position="288"/>
        <end position="365"/>
    </location>
</feature>
<keyword evidence="10" id="KW-0028">Amino-acid biosynthesis</keyword>
<evidence type="ECO:0000256" key="6">
    <source>
        <dbReference type="ARBA" id="ARBA00012404"/>
    </source>
</evidence>
<dbReference type="Pfam" id="PF01817">
    <property type="entry name" value="CM_2"/>
    <property type="match status" value="1"/>
</dbReference>
<comment type="catalytic activity">
    <reaction evidence="1">
        <text>chorismate = prephenate</text>
        <dbReference type="Rhea" id="RHEA:13897"/>
        <dbReference type="ChEBI" id="CHEBI:29748"/>
        <dbReference type="ChEBI" id="CHEBI:29934"/>
        <dbReference type="EC" id="5.4.99.5"/>
    </reaction>
</comment>
<evidence type="ECO:0000256" key="18">
    <source>
        <dbReference type="ARBA" id="ARBA00047848"/>
    </source>
</evidence>
<dbReference type="CDD" id="cd13630">
    <property type="entry name" value="PBP2_PDT_1"/>
    <property type="match status" value="1"/>
</dbReference>
<dbReference type="PANTHER" id="PTHR21022:SF19">
    <property type="entry name" value="PREPHENATE DEHYDRATASE-RELATED"/>
    <property type="match status" value="1"/>
</dbReference>
<feature type="domain" description="Chorismate mutase" evidence="20">
    <location>
        <begin position="8"/>
        <end position="101"/>
    </location>
</feature>
<evidence type="ECO:0000313" key="24">
    <source>
        <dbReference type="Proteomes" id="UP000501466"/>
    </source>
</evidence>
<evidence type="ECO:0000259" key="20">
    <source>
        <dbReference type="PROSITE" id="PS51168"/>
    </source>
</evidence>
<dbReference type="PANTHER" id="PTHR21022">
    <property type="entry name" value="PREPHENATE DEHYDRATASE P PROTEIN"/>
    <property type="match status" value="1"/>
</dbReference>
<dbReference type="RefSeq" id="WP_173291376.1">
    <property type="nucleotide sequence ID" value="NZ_AP021888.1"/>
</dbReference>
<dbReference type="PROSITE" id="PS51671">
    <property type="entry name" value="ACT"/>
    <property type="match status" value="1"/>
</dbReference>
<proteinExistence type="predicted"/>
<dbReference type="Gene3D" id="1.20.59.10">
    <property type="entry name" value="Chorismate mutase"/>
    <property type="match status" value="1"/>
</dbReference>
<organism evidence="23 24">
    <name type="scientific">Thiosulfativibrio zosterae</name>
    <dbReference type="NCBI Taxonomy" id="2675053"/>
    <lineage>
        <taxon>Bacteria</taxon>
        <taxon>Pseudomonadati</taxon>
        <taxon>Pseudomonadota</taxon>
        <taxon>Gammaproteobacteria</taxon>
        <taxon>Thiotrichales</taxon>
        <taxon>Piscirickettsiaceae</taxon>
        <taxon>Thiosulfativibrio</taxon>
    </lineage>
</organism>
<gene>
    <name evidence="23" type="primary">pheA</name>
    <name evidence="23" type="ORF">THMIRHAT_13360</name>
</gene>
<evidence type="ECO:0000256" key="14">
    <source>
        <dbReference type="ARBA" id="ARBA00023239"/>
    </source>
</evidence>
<dbReference type="SUPFAM" id="SSF53850">
    <property type="entry name" value="Periplasmic binding protein-like II"/>
    <property type="match status" value="1"/>
</dbReference>
<dbReference type="GO" id="GO:0004106">
    <property type="term" value="F:chorismate mutase activity"/>
    <property type="evidence" value="ECO:0007669"/>
    <property type="project" value="UniProtKB-EC"/>
</dbReference>
<evidence type="ECO:0000256" key="3">
    <source>
        <dbReference type="ARBA" id="ARBA00004496"/>
    </source>
</evidence>
<comment type="pathway">
    <text evidence="4">Amino-acid biosynthesis; L-phenylalanine biosynthesis; phenylpyruvate from prephenate: step 1/1.</text>
</comment>
<evidence type="ECO:0000256" key="7">
    <source>
        <dbReference type="ARBA" id="ARBA00013147"/>
    </source>
</evidence>
<dbReference type="InterPro" id="IPR001086">
    <property type="entry name" value="Preph_deHydtase"/>
</dbReference>
<keyword evidence="12" id="KW-0584">Phenylalanine biosynthesis</keyword>
<dbReference type="EMBL" id="AP021888">
    <property type="protein sequence ID" value="BBP43590.1"/>
    <property type="molecule type" value="Genomic_DNA"/>
</dbReference>
<evidence type="ECO:0000256" key="4">
    <source>
        <dbReference type="ARBA" id="ARBA00004741"/>
    </source>
</evidence>
<dbReference type="Gene3D" id="3.30.70.260">
    <property type="match status" value="1"/>
</dbReference>
<evidence type="ECO:0000256" key="1">
    <source>
        <dbReference type="ARBA" id="ARBA00000824"/>
    </source>
</evidence>
<evidence type="ECO:0000256" key="10">
    <source>
        <dbReference type="ARBA" id="ARBA00022605"/>
    </source>
</evidence>
<dbReference type="EC" id="4.2.1.51" evidence="7"/>
<evidence type="ECO:0000259" key="21">
    <source>
        <dbReference type="PROSITE" id="PS51171"/>
    </source>
</evidence>
<comment type="function">
    <text evidence="2">Catalyzes the Claisen rearrangement of chorismate to prephenate and the decarboxylation/dehydration of prephenate to phenylpyruvate.</text>
</comment>
<sequence>MQDSQAAELEKIQLTEIRNAIDAIDRQIQDLIGQRALCAQKVADIKTQGGKVEAVFYRPEREAQVLRAVRERNESLISDNDMARLFREIMSVCLALEHPTRVAYLGPEGSYSHSSALKQFGTSAHPLAVSTISDVFKAVEKGEADYGIVPVENSSEGVVKQTQNELIKTGLKISGEVDLAIHHCLLSVSHDIETIERVAAHPQALGQCEQWLKNNFPGVQLMPVESNALAAKMAKEDPTLAAIASEQAAQLYELHILEANIEDQKDNTTKFWVVGSEKTAPSGLDKTALIVSMPNKAGALMDVLASFANRKISMTRIISTPSVNKKWDYVFFIDVLGHQDEPLLQEALQEVKDKSLFYKLLGSFPVSPLD</sequence>
<dbReference type="NCBIfam" id="TIGR01807">
    <property type="entry name" value="CM_P2"/>
    <property type="match status" value="1"/>
</dbReference>
<dbReference type="CDD" id="cd04905">
    <property type="entry name" value="ACT_CM-PDT"/>
    <property type="match status" value="1"/>
</dbReference>
<evidence type="ECO:0000259" key="22">
    <source>
        <dbReference type="PROSITE" id="PS51671"/>
    </source>
</evidence>
<comment type="subcellular location">
    <subcellularLocation>
        <location evidence="3">Cytoplasm</location>
    </subcellularLocation>
</comment>
<dbReference type="InterPro" id="IPR002912">
    <property type="entry name" value="ACT_dom"/>
</dbReference>
<dbReference type="Pfam" id="PF01842">
    <property type="entry name" value="ACT"/>
    <property type="match status" value="1"/>
</dbReference>
<dbReference type="InterPro" id="IPR036263">
    <property type="entry name" value="Chorismate_II_sf"/>
</dbReference>
<dbReference type="InterPro" id="IPR036979">
    <property type="entry name" value="CM_dom_sf"/>
</dbReference>
<dbReference type="GO" id="GO:0009094">
    <property type="term" value="P:L-phenylalanine biosynthetic process"/>
    <property type="evidence" value="ECO:0007669"/>
    <property type="project" value="UniProtKB-UniPathway"/>
</dbReference>
<feature type="site" description="Essential for prephenate dehydratase activity" evidence="19">
    <location>
        <position position="269"/>
    </location>
</feature>
<dbReference type="PROSITE" id="PS51168">
    <property type="entry name" value="CHORISMATE_MUT_2"/>
    <property type="match status" value="1"/>
</dbReference>
<keyword evidence="9" id="KW-0963">Cytoplasm</keyword>
<keyword evidence="13" id="KW-0413">Isomerase</keyword>
<reference evidence="24" key="1">
    <citation type="submission" date="2019-11" db="EMBL/GenBank/DDBJ databases">
        <title>Isolation and characterization of two novel species in the genus Thiomicrorhabdus.</title>
        <authorList>
            <person name="Mochizuki J."/>
            <person name="Kojima H."/>
            <person name="Fukui M."/>
        </authorList>
    </citation>
    <scope>NUCLEOTIDE SEQUENCE [LARGE SCALE GENOMIC DNA]</scope>
    <source>
        <strain evidence="24">AkT22</strain>
    </source>
</reference>
<evidence type="ECO:0000256" key="5">
    <source>
        <dbReference type="ARBA" id="ARBA00004817"/>
    </source>
</evidence>
<evidence type="ECO:0000256" key="2">
    <source>
        <dbReference type="ARBA" id="ARBA00002364"/>
    </source>
</evidence>
<comment type="pathway">
    <text evidence="5">Metabolic intermediate biosynthesis; prephenate biosynthesis; prephenate from chorismate: step 1/1.</text>
</comment>
<keyword evidence="14" id="KW-0456">Lyase</keyword>
<dbReference type="GO" id="GO:0005737">
    <property type="term" value="C:cytoplasm"/>
    <property type="evidence" value="ECO:0007669"/>
    <property type="project" value="UniProtKB-SubCell"/>
</dbReference>
<dbReference type="NCBIfam" id="NF008865">
    <property type="entry name" value="PRK11898.1"/>
    <property type="match status" value="1"/>
</dbReference>
<protein>
    <recommendedName>
        <fullName evidence="8">Bifunctional chorismate mutase/prephenate dehydratase</fullName>
        <ecNumber evidence="7">4.2.1.51</ecNumber>
        <ecNumber evidence="6">5.4.99.5</ecNumber>
    </recommendedName>
    <alternativeName>
        <fullName evidence="17">Chorismate mutase-prephenate dehydratase</fullName>
    </alternativeName>
    <alternativeName>
        <fullName evidence="16">p-protein</fullName>
    </alternativeName>
</protein>
<dbReference type="KEGG" id="tzo:THMIRHAT_13360"/>
<evidence type="ECO:0000256" key="13">
    <source>
        <dbReference type="ARBA" id="ARBA00023235"/>
    </source>
</evidence>
<dbReference type="InterPro" id="IPR010957">
    <property type="entry name" value="G/b/e-P-prot_chorismate_mutase"/>
</dbReference>
<dbReference type="SUPFAM" id="SSF55021">
    <property type="entry name" value="ACT-like"/>
    <property type="match status" value="1"/>
</dbReference>
<keyword evidence="15" id="KW-0511">Multifunctional enzyme</keyword>
<dbReference type="InterPro" id="IPR045865">
    <property type="entry name" value="ACT-like_dom_sf"/>
</dbReference>
<evidence type="ECO:0000256" key="16">
    <source>
        <dbReference type="ARBA" id="ARBA00031175"/>
    </source>
</evidence>
<accession>A0A6F8PNM4</accession>
<dbReference type="GO" id="GO:0046417">
    <property type="term" value="P:chorismate metabolic process"/>
    <property type="evidence" value="ECO:0007669"/>
    <property type="project" value="InterPro"/>
</dbReference>
<evidence type="ECO:0000256" key="11">
    <source>
        <dbReference type="ARBA" id="ARBA00023141"/>
    </source>
</evidence>
<evidence type="ECO:0000256" key="19">
    <source>
        <dbReference type="PIRSR" id="PIRSR001500-2"/>
    </source>
</evidence>
<dbReference type="Pfam" id="PF00800">
    <property type="entry name" value="PDT"/>
    <property type="match status" value="1"/>
</dbReference>
<dbReference type="SMART" id="SM00830">
    <property type="entry name" value="CM_2"/>
    <property type="match status" value="1"/>
</dbReference>
<dbReference type="SUPFAM" id="SSF48600">
    <property type="entry name" value="Chorismate mutase II"/>
    <property type="match status" value="1"/>
</dbReference>
<dbReference type="AlphaFoldDB" id="A0A6F8PNM4"/>
<dbReference type="PROSITE" id="PS51171">
    <property type="entry name" value="PREPHENATE_DEHYDR_3"/>
    <property type="match status" value="1"/>
</dbReference>
<evidence type="ECO:0000313" key="23">
    <source>
        <dbReference type="EMBL" id="BBP43590.1"/>
    </source>
</evidence>
<name>A0A6F8PNM4_9GAMM</name>
<dbReference type="UniPathway" id="UPA00121">
    <property type="reaction ID" value="UER00345"/>
</dbReference>
<evidence type="ECO:0000256" key="15">
    <source>
        <dbReference type="ARBA" id="ARBA00023268"/>
    </source>
</evidence>
<dbReference type="FunFam" id="3.40.190.10:FF:000034">
    <property type="entry name" value="Chorismate mutase/prephenate dehydratase"/>
    <property type="match status" value="1"/>
</dbReference>
<dbReference type="InterPro" id="IPR008242">
    <property type="entry name" value="Chor_mutase/pphenate_deHydtase"/>
</dbReference>
<keyword evidence="24" id="KW-1185">Reference proteome</keyword>
<dbReference type="GO" id="GO:0004664">
    <property type="term" value="F:prephenate dehydratase activity"/>
    <property type="evidence" value="ECO:0007669"/>
    <property type="project" value="UniProtKB-EC"/>
</dbReference>
<keyword evidence="11" id="KW-0057">Aromatic amino acid biosynthesis</keyword>
<dbReference type="Proteomes" id="UP000501466">
    <property type="component" value="Chromosome"/>
</dbReference>
<dbReference type="UniPathway" id="UPA00120">
    <property type="reaction ID" value="UER00203"/>
</dbReference>
<dbReference type="InterPro" id="IPR002701">
    <property type="entry name" value="CM_II_prokaryot"/>
</dbReference>
<evidence type="ECO:0000256" key="17">
    <source>
        <dbReference type="ARBA" id="ARBA00031520"/>
    </source>
</evidence>
<dbReference type="Gene3D" id="3.40.190.10">
    <property type="entry name" value="Periplasmic binding protein-like II"/>
    <property type="match status" value="2"/>
</dbReference>
<feature type="domain" description="Prephenate dehydratase" evidence="21">
    <location>
        <begin position="101"/>
        <end position="276"/>
    </location>
</feature>